<dbReference type="SMART" id="SM00487">
    <property type="entry name" value="DEXDc"/>
    <property type="match status" value="1"/>
</dbReference>
<keyword evidence="5" id="KW-0347">Helicase</keyword>
<dbReference type="InterPro" id="IPR001650">
    <property type="entry name" value="Helicase_C-like"/>
</dbReference>
<evidence type="ECO:0000256" key="1">
    <source>
        <dbReference type="ARBA" id="ARBA00004123"/>
    </source>
</evidence>
<evidence type="ECO:0000313" key="11">
    <source>
        <dbReference type="EMBL" id="KAK9817873.1"/>
    </source>
</evidence>
<feature type="region of interest" description="Disordered" evidence="8">
    <location>
        <begin position="548"/>
        <end position="614"/>
    </location>
</feature>
<feature type="compositionally biased region" description="Gly residues" evidence="8">
    <location>
        <begin position="586"/>
        <end position="598"/>
    </location>
</feature>
<dbReference type="PROSITE" id="PS51192">
    <property type="entry name" value="HELICASE_ATP_BIND_1"/>
    <property type="match status" value="1"/>
</dbReference>
<reference evidence="11 12" key="1">
    <citation type="journal article" date="2024" name="Nat. Commun.">
        <title>Phylogenomics reveals the evolutionary origins of lichenization in chlorophyte algae.</title>
        <authorList>
            <person name="Puginier C."/>
            <person name="Libourel C."/>
            <person name="Otte J."/>
            <person name="Skaloud P."/>
            <person name="Haon M."/>
            <person name="Grisel S."/>
            <person name="Petersen M."/>
            <person name="Berrin J.G."/>
            <person name="Delaux P.M."/>
            <person name="Dal Grande F."/>
            <person name="Keller J."/>
        </authorList>
    </citation>
    <scope>NUCLEOTIDE SEQUENCE [LARGE SCALE GENOMIC DNA]</scope>
    <source>
        <strain evidence="11 12">SAG 2043</strain>
    </source>
</reference>
<dbReference type="EMBL" id="JALJOR010000004">
    <property type="protein sequence ID" value="KAK9817873.1"/>
    <property type="molecule type" value="Genomic_DNA"/>
</dbReference>
<proteinExistence type="inferred from homology"/>
<dbReference type="FunFam" id="3.40.50.300:FF:000861">
    <property type="entry name" value="Fanconi anemia, complementation group M"/>
    <property type="match status" value="1"/>
</dbReference>
<dbReference type="GO" id="GO:0043138">
    <property type="term" value="F:3'-5' DNA helicase activity"/>
    <property type="evidence" value="ECO:0007669"/>
    <property type="project" value="TreeGrafter"/>
</dbReference>
<dbReference type="GO" id="GO:0000400">
    <property type="term" value="F:four-way junction DNA binding"/>
    <property type="evidence" value="ECO:0007669"/>
    <property type="project" value="TreeGrafter"/>
</dbReference>
<feature type="region of interest" description="Disordered" evidence="8">
    <location>
        <begin position="698"/>
        <end position="726"/>
    </location>
</feature>
<sequence length="746" mass="81209">MSLQDGNIDDDLLLETSTTAEGIKVHRVNARSWVYPRGVPERDYQLSIIQTALLNNTLVCLPTGLGKTLIAAVVMYNFCRWFPHGKVVFVAPTKPLVNQQVQACYEFMGIKRKSIVELTGTVKADARAELWSLPDKRIYFCTPQTFNNDVCKGICPFELVVCLVVDECHRATGKYDIVTAVKKMQQRHKKFRVVGLSATPGGKKEAIQEVITNLMISSIEFRAEEDADVAAYRHARQVDVQVVQPSREVELCREELLKVMRGIIHRLTSLQAYFGNVDVELCTRYMLQRAQSAYEKQTNVNSQAFVLFKQGMLLADLREQLDSYGIDVALTYLNNKTDPRTKEGSNRHIQSLQHNQNFAEFKRRLEELVKHGASHPKMAALLDVILQHFQAAGPDAAPAGRIIVFTNLRESVDAIVDLLNNHNPGVVARKFVGQGGGVKGSGAGMKQSEQKKVLADFRKGEFNTLVATCIGEEGLDIPQVDLILCFDASASPIRNIQRMGRTGRHKEGRVVYILAGGKEEDNYRRNLQATAQLQQELRRQAFQLYTPNPRMLPRHFNPRKLDVDCSGSTPMKEPEAGKRGGRKASGRGGTAAGRGNGRGKSRGGLATVSAATGDSSDAAGLLAEASVPSGLGYAAEAAARKAAGRASGAAKKPTKAKGKGGNADAPRTHASNDAAAKQAMGDEAAEVDMAPADHFADMEVDVPSPNGVDQEKHGGAHVDGQASADGMQQSGFSHALLFPESASVIR</sequence>
<feature type="compositionally biased region" description="Low complexity" evidence="8">
    <location>
        <begin position="603"/>
        <end position="614"/>
    </location>
</feature>
<name>A0AAW1Q9V7_9CHLO</name>
<evidence type="ECO:0000259" key="10">
    <source>
        <dbReference type="PROSITE" id="PS51194"/>
    </source>
</evidence>
<dbReference type="GO" id="GO:0005524">
    <property type="term" value="F:ATP binding"/>
    <property type="evidence" value="ECO:0007669"/>
    <property type="project" value="UniProtKB-KW"/>
</dbReference>
<evidence type="ECO:0000256" key="7">
    <source>
        <dbReference type="ARBA" id="ARBA00023242"/>
    </source>
</evidence>
<keyword evidence="4" id="KW-0378">Hydrolase</keyword>
<feature type="domain" description="Helicase ATP-binding" evidence="9">
    <location>
        <begin position="48"/>
        <end position="218"/>
    </location>
</feature>
<dbReference type="SMART" id="SM00490">
    <property type="entry name" value="HELICc"/>
    <property type="match status" value="1"/>
</dbReference>
<dbReference type="GO" id="GO:0016787">
    <property type="term" value="F:hydrolase activity"/>
    <property type="evidence" value="ECO:0007669"/>
    <property type="project" value="UniProtKB-KW"/>
</dbReference>
<dbReference type="InterPro" id="IPR014001">
    <property type="entry name" value="Helicase_ATP-bd"/>
</dbReference>
<evidence type="ECO:0000313" key="12">
    <source>
        <dbReference type="Proteomes" id="UP001489004"/>
    </source>
</evidence>
<keyword evidence="6" id="KW-0067">ATP-binding</keyword>
<keyword evidence="12" id="KW-1185">Reference proteome</keyword>
<dbReference type="GO" id="GO:0009378">
    <property type="term" value="F:four-way junction helicase activity"/>
    <property type="evidence" value="ECO:0007669"/>
    <property type="project" value="TreeGrafter"/>
</dbReference>
<dbReference type="Proteomes" id="UP001489004">
    <property type="component" value="Unassembled WGS sequence"/>
</dbReference>
<dbReference type="GO" id="GO:0036297">
    <property type="term" value="P:interstrand cross-link repair"/>
    <property type="evidence" value="ECO:0007669"/>
    <property type="project" value="TreeGrafter"/>
</dbReference>
<evidence type="ECO:0000259" key="9">
    <source>
        <dbReference type="PROSITE" id="PS51192"/>
    </source>
</evidence>
<dbReference type="PROSITE" id="PS51194">
    <property type="entry name" value="HELICASE_CTER"/>
    <property type="match status" value="1"/>
</dbReference>
<dbReference type="InterPro" id="IPR011545">
    <property type="entry name" value="DEAD/DEAH_box_helicase_dom"/>
</dbReference>
<feature type="region of interest" description="Disordered" evidence="8">
    <location>
        <begin position="645"/>
        <end position="682"/>
    </location>
</feature>
<dbReference type="GO" id="GO:0005634">
    <property type="term" value="C:nucleus"/>
    <property type="evidence" value="ECO:0007669"/>
    <property type="project" value="UniProtKB-SubCell"/>
</dbReference>
<dbReference type="Pfam" id="PF00270">
    <property type="entry name" value="DEAD"/>
    <property type="match status" value="1"/>
</dbReference>
<dbReference type="PANTHER" id="PTHR14025">
    <property type="entry name" value="FANCONI ANEMIA GROUP M FANCM FAMILY MEMBER"/>
    <property type="match status" value="1"/>
</dbReference>
<keyword evidence="3" id="KW-0547">Nucleotide-binding</keyword>
<dbReference type="InterPro" id="IPR027417">
    <property type="entry name" value="P-loop_NTPase"/>
</dbReference>
<organism evidence="11 12">
    <name type="scientific">[Myrmecia] bisecta</name>
    <dbReference type="NCBI Taxonomy" id="41462"/>
    <lineage>
        <taxon>Eukaryota</taxon>
        <taxon>Viridiplantae</taxon>
        <taxon>Chlorophyta</taxon>
        <taxon>core chlorophytes</taxon>
        <taxon>Trebouxiophyceae</taxon>
        <taxon>Trebouxiales</taxon>
        <taxon>Trebouxiaceae</taxon>
        <taxon>Myrmecia</taxon>
    </lineage>
</organism>
<evidence type="ECO:0000256" key="8">
    <source>
        <dbReference type="SAM" id="MobiDB-lite"/>
    </source>
</evidence>
<dbReference type="PANTHER" id="PTHR14025:SF20">
    <property type="entry name" value="FANCONI ANEMIA GROUP M PROTEIN"/>
    <property type="match status" value="1"/>
</dbReference>
<evidence type="ECO:0000256" key="3">
    <source>
        <dbReference type="ARBA" id="ARBA00022741"/>
    </source>
</evidence>
<evidence type="ECO:0000256" key="5">
    <source>
        <dbReference type="ARBA" id="ARBA00022806"/>
    </source>
</evidence>
<comment type="similarity">
    <text evidence="2">Belongs to the DEAD box helicase family. DEAH subfamily. FANCM sub-subfamily.</text>
</comment>
<dbReference type="SUPFAM" id="SSF52540">
    <property type="entry name" value="P-loop containing nucleoside triphosphate hydrolases"/>
    <property type="match status" value="1"/>
</dbReference>
<dbReference type="AlphaFoldDB" id="A0AAW1Q9V7"/>
<dbReference type="InterPro" id="IPR044749">
    <property type="entry name" value="FANCM_DEXDc"/>
</dbReference>
<evidence type="ECO:0000256" key="4">
    <source>
        <dbReference type="ARBA" id="ARBA00022801"/>
    </source>
</evidence>
<comment type="caution">
    <text evidence="11">The sequence shown here is derived from an EMBL/GenBank/DDBJ whole genome shotgun (WGS) entry which is preliminary data.</text>
</comment>
<evidence type="ECO:0008006" key="13">
    <source>
        <dbReference type="Google" id="ProtNLM"/>
    </source>
</evidence>
<comment type="subcellular location">
    <subcellularLocation>
        <location evidence="1">Nucleus</location>
    </subcellularLocation>
</comment>
<gene>
    <name evidence="11" type="ORF">WJX72_003494</name>
</gene>
<protein>
    <recommendedName>
        <fullName evidence="13">ATP-dependent DNA helicase</fullName>
    </recommendedName>
</protein>
<dbReference type="CDD" id="cd18033">
    <property type="entry name" value="DEXDc_FANCM"/>
    <property type="match status" value="1"/>
</dbReference>
<dbReference type="GO" id="GO:0045003">
    <property type="term" value="P:double-strand break repair via synthesis-dependent strand annealing"/>
    <property type="evidence" value="ECO:0007669"/>
    <property type="project" value="TreeGrafter"/>
</dbReference>
<accession>A0AAW1Q9V7</accession>
<dbReference type="Gene3D" id="3.40.50.300">
    <property type="entry name" value="P-loop containing nucleotide triphosphate hydrolases"/>
    <property type="match status" value="2"/>
</dbReference>
<keyword evidence="7" id="KW-0539">Nucleus</keyword>
<evidence type="ECO:0000256" key="6">
    <source>
        <dbReference type="ARBA" id="ARBA00022840"/>
    </source>
</evidence>
<feature type="domain" description="Helicase C-terminal" evidence="10">
    <location>
        <begin position="384"/>
        <end position="550"/>
    </location>
</feature>
<evidence type="ECO:0000256" key="2">
    <source>
        <dbReference type="ARBA" id="ARBA00009889"/>
    </source>
</evidence>
<dbReference type="Pfam" id="PF00271">
    <property type="entry name" value="Helicase_C"/>
    <property type="match status" value="1"/>
</dbReference>